<dbReference type="EMBL" id="MG807320">
    <property type="protein sequence ID" value="AVL94956.1"/>
    <property type="molecule type" value="Genomic_DNA"/>
</dbReference>
<protein>
    <submittedName>
        <fullName evidence="1">Uncharacterized protein</fullName>
    </submittedName>
</protein>
<dbReference type="Proteomes" id="UP000289600">
    <property type="component" value="Segment"/>
</dbReference>
<reference evidence="2" key="1">
    <citation type="submission" date="2018-01" db="EMBL/GenBank/DDBJ databases">
        <title>Testimony of 'menage a trois' revealed by the proteome of Megavirus virophage.</title>
        <authorList>
            <person name="Jeudy S."/>
            <person name="Bertaux L."/>
            <person name="Alempic J.-M."/>
            <person name="Lartigue A."/>
            <person name="Legendre M."/>
            <person name="Philippe N."/>
            <person name="Beucher L."/>
            <person name="Biondi E."/>
            <person name="Juul S."/>
            <person name="Turner D."/>
            <person name="Coute Y."/>
            <person name="Claverie J.-M."/>
            <person name="Abergel C."/>
        </authorList>
    </citation>
    <scope>NUCLEOTIDE SEQUENCE [LARGE SCALE GENOMIC DNA]</scope>
</reference>
<evidence type="ECO:0000313" key="2">
    <source>
        <dbReference type="Proteomes" id="UP000289600"/>
    </source>
</evidence>
<sequence length="170" mass="19673">MGIFEVEKFIDKKTPGLEYKFTTPWIVYKNKNSCKFQTIAGFWSLFSKPLEFGRTTILRENFISSNMVENFTKNNNCKLLSIKFRDNIDIYSVFLKCILGIVGETFTCNGIDSLNIHGISYLNEPNSKKIVIWISKNVDVEKYKLNIISDDIKKAVTDTIVFTNCYYTII</sequence>
<accession>A0A2P1EM29</accession>
<organism evidence="1 2">
    <name type="scientific">Moumouvirus australiensis</name>
    <dbReference type="NCBI Taxonomy" id="2109587"/>
    <lineage>
        <taxon>Viruses</taxon>
        <taxon>Varidnaviria</taxon>
        <taxon>Bamfordvirae</taxon>
        <taxon>Nucleocytoviricota</taxon>
        <taxon>Megaviricetes</taxon>
        <taxon>Imitervirales</taxon>
        <taxon>Mimiviridae</taxon>
        <taxon>Megamimivirinae</taxon>
        <taxon>Moumouvirus</taxon>
        <taxon>Moumouvirus australiense</taxon>
    </lineage>
</organism>
<evidence type="ECO:0000313" key="1">
    <source>
        <dbReference type="EMBL" id="AVL94956.1"/>
    </source>
</evidence>
<proteinExistence type="predicted"/>
<dbReference type="Gene3D" id="3.30.760.10">
    <property type="entry name" value="RNA Cap, Translation Initiation Factor Eif4e"/>
    <property type="match status" value="1"/>
</dbReference>
<dbReference type="InterPro" id="IPR023398">
    <property type="entry name" value="TIF_eIF4e-like"/>
</dbReference>
<name>A0A2P1EM29_9VIRU</name>
<gene>
    <name evidence="1" type="ORF">mc_570</name>
</gene>
<keyword evidence="2" id="KW-1185">Reference proteome</keyword>